<evidence type="ECO:0000256" key="1">
    <source>
        <dbReference type="SAM" id="MobiDB-lite"/>
    </source>
</evidence>
<evidence type="ECO:0000256" key="2">
    <source>
        <dbReference type="SAM" id="Phobius"/>
    </source>
</evidence>
<reference evidence="3 4" key="1">
    <citation type="submission" date="2019-09" db="EMBL/GenBank/DDBJ databases">
        <title>NBRP : Genome information of microbial organism related human and environment.</title>
        <authorList>
            <person name="Hattori M."/>
            <person name="Oshima K."/>
            <person name="Inaba H."/>
            <person name="Suda W."/>
            <person name="Sakamoto M."/>
            <person name="Iino T."/>
            <person name="Kitahara M."/>
            <person name="Oshida Y."/>
            <person name="Iida T."/>
            <person name="Kudo T."/>
            <person name="Itoh T."/>
            <person name="Ohkuma M."/>
        </authorList>
    </citation>
    <scope>NUCLEOTIDE SEQUENCE [LARGE SCALE GENOMIC DNA]</scope>
    <source>
        <strain evidence="3 4">Mie-1</strain>
    </source>
</reference>
<dbReference type="AlphaFoldDB" id="A0A5A7MY00"/>
<keyword evidence="2" id="KW-0812">Transmembrane</keyword>
<comment type="caution">
    <text evidence="3">The sequence shown here is derived from an EMBL/GenBank/DDBJ whole genome shotgun (WGS) entry which is preliminary data.</text>
</comment>
<dbReference type="EMBL" id="BKCM01000006">
    <property type="protein sequence ID" value="GER00757.1"/>
    <property type="molecule type" value="Genomic_DNA"/>
</dbReference>
<keyword evidence="2" id="KW-1133">Transmembrane helix</keyword>
<feature type="transmembrane region" description="Helical" evidence="2">
    <location>
        <begin position="35"/>
        <end position="58"/>
    </location>
</feature>
<evidence type="ECO:0000313" key="3">
    <source>
        <dbReference type="EMBL" id="GER00757.1"/>
    </source>
</evidence>
<gene>
    <name evidence="3" type="ORF">JCM17845_13800</name>
</gene>
<name>A0A5A7MY00_9PROT</name>
<feature type="compositionally biased region" description="Low complexity" evidence="1">
    <location>
        <begin position="11"/>
        <end position="22"/>
    </location>
</feature>
<protein>
    <submittedName>
        <fullName evidence="3">Uncharacterized protein</fullName>
    </submittedName>
</protein>
<keyword evidence="2" id="KW-0472">Membrane</keyword>
<accession>A0A5A7MY00</accession>
<feature type="region of interest" description="Disordered" evidence="1">
    <location>
        <begin position="1"/>
        <end position="30"/>
    </location>
</feature>
<keyword evidence="4" id="KW-1185">Reference proteome</keyword>
<sequence length="75" mass="8085">MAKKRTSARQKPSGHSGGSKPSAPRAGKPGSARRLFYWGLVGGVWAFVLGIVGFIWLAHDLPMCPICRRRAGKPP</sequence>
<proteinExistence type="predicted"/>
<dbReference type="Proteomes" id="UP000325187">
    <property type="component" value="Unassembled WGS sequence"/>
</dbReference>
<evidence type="ECO:0000313" key="4">
    <source>
        <dbReference type="Proteomes" id="UP000325187"/>
    </source>
</evidence>
<dbReference type="RefSeq" id="WP_150002195.1">
    <property type="nucleotide sequence ID" value="NZ_BKCM01000006.1"/>
</dbReference>
<organism evidence="3 4">
    <name type="scientific">Iodidimonas gelatinilytica</name>
    <dbReference type="NCBI Taxonomy" id="1236966"/>
    <lineage>
        <taxon>Bacteria</taxon>
        <taxon>Pseudomonadati</taxon>
        <taxon>Pseudomonadota</taxon>
        <taxon>Alphaproteobacteria</taxon>
        <taxon>Iodidimonadales</taxon>
        <taxon>Iodidimonadaceae</taxon>
        <taxon>Iodidimonas</taxon>
    </lineage>
</organism>